<evidence type="ECO:0000256" key="1">
    <source>
        <dbReference type="ARBA" id="ARBA00022574"/>
    </source>
</evidence>
<gene>
    <name evidence="4" type="ORF">PSTG_12877</name>
</gene>
<evidence type="ECO:0000256" key="3">
    <source>
        <dbReference type="SAM" id="MobiDB-lite"/>
    </source>
</evidence>
<dbReference type="PANTHER" id="PTHR44472">
    <property type="entry name" value="DDB1- AND CUL4-ASSOCIATED FACTOR 4-RELATED"/>
    <property type="match status" value="1"/>
</dbReference>
<comment type="caution">
    <text evidence="4">The sequence shown here is derived from an EMBL/GenBank/DDBJ whole genome shotgun (WGS) entry which is preliminary data.</text>
</comment>
<keyword evidence="1" id="KW-0853">WD repeat</keyword>
<protein>
    <recommendedName>
        <fullName evidence="6">DUF2415 domain-containing protein</fullName>
    </recommendedName>
</protein>
<keyword evidence="2" id="KW-0677">Repeat</keyword>
<sequence length="448" mass="49066">MSPPSNSNRVAPAVHGYEFDPVLNRYFKSSASHPYRGAESGTSASAVSRITSQRDGPPVVNLKPPAARRPTRLDFNPETDWDSSSKRSRQAAHTLHARTCLTSTKPSHLAFPTRGGVLNGRISTFAVSDFEGENSAQVLLLGTACSEALICDFRKLLHRHPSLWWNHVDLSPCITGGTLEPLTAIASKSGVTCFAATSGCVITTPMIADYVDLPVLESQATFTNTTWSLCLTSQHVLMGCERSFVVHDLHRQKTISQNRESSVFAIEKQDESNFLLGTRSGGVIQFDVRSPYTFKKNELLAGRSIFHLKYVDGNQFLVAGSMGYAKLHDIRYLTSDPTMSLDGWDSGSERSFGLTISKDRNLVCMPGRDRTIKVWDLMSQPVTGFGLQPVATHSTNTAASSVLFVDDLEPNFWSVTNERSSGKRIRPCGPGILYGGAKALFWLGPQAF</sequence>
<keyword evidence="5" id="KW-1185">Reference proteome</keyword>
<dbReference type="OrthoDB" id="2495728at2759"/>
<dbReference type="Gene3D" id="2.130.10.10">
    <property type="entry name" value="YVTN repeat-like/Quinoprotein amine dehydrogenase"/>
    <property type="match status" value="1"/>
</dbReference>
<feature type="compositionally biased region" description="Polar residues" evidence="3">
    <location>
        <begin position="40"/>
        <end position="54"/>
    </location>
</feature>
<evidence type="ECO:0000313" key="4">
    <source>
        <dbReference type="EMBL" id="KNE93774.1"/>
    </source>
</evidence>
<evidence type="ECO:0008006" key="6">
    <source>
        <dbReference type="Google" id="ProtNLM"/>
    </source>
</evidence>
<dbReference type="InterPro" id="IPR036322">
    <property type="entry name" value="WD40_repeat_dom_sf"/>
</dbReference>
<dbReference type="AlphaFoldDB" id="A0A0L0V458"/>
<accession>A0A0L0V458</accession>
<proteinExistence type="predicted"/>
<dbReference type="InterPro" id="IPR015943">
    <property type="entry name" value="WD40/YVTN_repeat-like_dom_sf"/>
</dbReference>
<dbReference type="GO" id="GO:0080008">
    <property type="term" value="C:Cul4-RING E3 ubiquitin ligase complex"/>
    <property type="evidence" value="ECO:0007669"/>
    <property type="project" value="TreeGrafter"/>
</dbReference>
<dbReference type="PANTHER" id="PTHR44472:SF1">
    <property type="entry name" value="DDB1 AND CUL4 ASSOCIATED FACTOR 4"/>
    <property type="match status" value="1"/>
</dbReference>
<dbReference type="SUPFAM" id="SSF50978">
    <property type="entry name" value="WD40 repeat-like"/>
    <property type="match status" value="1"/>
</dbReference>
<feature type="region of interest" description="Disordered" evidence="3">
    <location>
        <begin position="32"/>
        <end position="96"/>
    </location>
</feature>
<dbReference type="Proteomes" id="UP000054564">
    <property type="component" value="Unassembled WGS sequence"/>
</dbReference>
<dbReference type="STRING" id="1165861.A0A0L0V458"/>
<evidence type="ECO:0000256" key="2">
    <source>
        <dbReference type="ARBA" id="ARBA00022737"/>
    </source>
</evidence>
<name>A0A0L0V458_9BASI</name>
<dbReference type="EMBL" id="AJIL01000130">
    <property type="protein sequence ID" value="KNE93774.1"/>
    <property type="molecule type" value="Genomic_DNA"/>
</dbReference>
<dbReference type="InterPro" id="IPR052254">
    <property type="entry name" value="CUL4-DDB1_E3_ligase_receptor"/>
</dbReference>
<reference evidence="5" key="1">
    <citation type="submission" date="2014-03" db="EMBL/GenBank/DDBJ databases">
        <title>The Genome Sequence of Puccinia striiformis f. sp. tritici PST-78.</title>
        <authorList>
            <consortium name="The Broad Institute Genome Sequencing Platform"/>
            <person name="Cuomo C."/>
            <person name="Hulbert S."/>
            <person name="Chen X."/>
            <person name="Walker B."/>
            <person name="Young S.K."/>
            <person name="Zeng Q."/>
            <person name="Gargeya S."/>
            <person name="Fitzgerald M."/>
            <person name="Haas B."/>
            <person name="Abouelleil A."/>
            <person name="Alvarado L."/>
            <person name="Arachchi H.M."/>
            <person name="Berlin A.M."/>
            <person name="Chapman S.B."/>
            <person name="Goldberg J."/>
            <person name="Griggs A."/>
            <person name="Gujja S."/>
            <person name="Hansen M."/>
            <person name="Howarth C."/>
            <person name="Imamovic A."/>
            <person name="Larimer J."/>
            <person name="McCowan C."/>
            <person name="Montmayeur A."/>
            <person name="Murphy C."/>
            <person name="Neiman D."/>
            <person name="Pearson M."/>
            <person name="Priest M."/>
            <person name="Roberts A."/>
            <person name="Saif S."/>
            <person name="Shea T."/>
            <person name="Sisk P."/>
            <person name="Sykes S."/>
            <person name="Wortman J."/>
            <person name="Nusbaum C."/>
            <person name="Birren B."/>
        </authorList>
    </citation>
    <scope>NUCLEOTIDE SEQUENCE [LARGE SCALE GENOMIC DNA]</scope>
    <source>
        <strain evidence="5">race PST-78</strain>
    </source>
</reference>
<organism evidence="4 5">
    <name type="scientific">Puccinia striiformis f. sp. tritici PST-78</name>
    <dbReference type="NCBI Taxonomy" id="1165861"/>
    <lineage>
        <taxon>Eukaryota</taxon>
        <taxon>Fungi</taxon>
        <taxon>Dikarya</taxon>
        <taxon>Basidiomycota</taxon>
        <taxon>Pucciniomycotina</taxon>
        <taxon>Pucciniomycetes</taxon>
        <taxon>Pucciniales</taxon>
        <taxon>Pucciniaceae</taxon>
        <taxon>Puccinia</taxon>
    </lineage>
</organism>
<evidence type="ECO:0000313" key="5">
    <source>
        <dbReference type="Proteomes" id="UP000054564"/>
    </source>
</evidence>